<reference evidence="4 5" key="1">
    <citation type="submission" date="2020-08" db="EMBL/GenBank/DDBJ databases">
        <title>A Genomic Blueprint of the Chicken Gut Microbiome.</title>
        <authorList>
            <person name="Gilroy R."/>
            <person name="Ravi A."/>
            <person name="Getino M."/>
            <person name="Pursley I."/>
            <person name="Horton D.L."/>
            <person name="Alikhan N.-F."/>
            <person name="Baker D."/>
            <person name="Gharbi K."/>
            <person name="Hall N."/>
            <person name="Watson M."/>
            <person name="Adriaenssens E.M."/>
            <person name="Foster-Nyarko E."/>
            <person name="Jarju S."/>
            <person name="Secka A."/>
            <person name="Antonio M."/>
            <person name="Oren A."/>
            <person name="Chaudhuri R."/>
            <person name="La Ragione R.M."/>
            <person name="Hildebrand F."/>
            <person name="Pallen M.J."/>
        </authorList>
    </citation>
    <scope>NUCLEOTIDE SEQUENCE [LARGE SCALE GENOMIC DNA]</scope>
    <source>
        <strain evidence="4 5">Sa1BUA13</strain>
    </source>
</reference>
<evidence type="ECO:0000256" key="2">
    <source>
        <dbReference type="ARBA" id="ARBA00023136"/>
    </source>
</evidence>
<dbReference type="SUPFAM" id="SSF56601">
    <property type="entry name" value="beta-lactamase/transpeptidase-like"/>
    <property type="match status" value="1"/>
</dbReference>
<name>A0ABR8WEU0_9BACL</name>
<evidence type="ECO:0000313" key="5">
    <source>
        <dbReference type="Proteomes" id="UP000658980"/>
    </source>
</evidence>
<dbReference type="InterPro" id="IPR037523">
    <property type="entry name" value="VOC_core"/>
</dbReference>
<dbReference type="RefSeq" id="WP_191715452.1">
    <property type="nucleotide sequence ID" value="NZ_JACSPU010000003.1"/>
</dbReference>
<proteinExistence type="predicted"/>
<keyword evidence="5" id="KW-1185">Reference proteome</keyword>
<dbReference type="InterPro" id="IPR001466">
    <property type="entry name" value="Beta-lactam-related"/>
</dbReference>
<dbReference type="InterPro" id="IPR050491">
    <property type="entry name" value="AmpC-like"/>
</dbReference>
<feature type="domain" description="VOC" evidence="3">
    <location>
        <begin position="1"/>
        <end position="113"/>
    </location>
</feature>
<keyword evidence="2" id="KW-0472">Membrane</keyword>
<dbReference type="InterPro" id="IPR029068">
    <property type="entry name" value="Glyas_Bleomycin-R_OHBP_Dase"/>
</dbReference>
<comment type="caution">
    <text evidence="4">The sequence shown here is derived from an EMBL/GenBank/DDBJ whole genome shotgun (WGS) entry which is preliminary data.</text>
</comment>
<dbReference type="EMBL" id="JACSPU010000003">
    <property type="protein sequence ID" value="MBD8015266.1"/>
    <property type="molecule type" value="Genomic_DNA"/>
</dbReference>
<dbReference type="GO" id="GO:0016787">
    <property type="term" value="F:hydrolase activity"/>
    <property type="evidence" value="ECO:0007669"/>
    <property type="project" value="UniProtKB-KW"/>
</dbReference>
<keyword evidence="4" id="KW-0378">Hydrolase</keyword>
<evidence type="ECO:0000313" key="4">
    <source>
        <dbReference type="EMBL" id="MBD8015266.1"/>
    </source>
</evidence>
<dbReference type="SUPFAM" id="SSF54593">
    <property type="entry name" value="Glyoxalase/Bleomycin resistance protein/Dihydroxybiphenyl dioxygenase"/>
    <property type="match status" value="1"/>
</dbReference>
<dbReference type="PROSITE" id="PS51819">
    <property type="entry name" value="VOC"/>
    <property type="match status" value="1"/>
</dbReference>
<dbReference type="PANTHER" id="PTHR46825">
    <property type="entry name" value="D-ALANYL-D-ALANINE-CARBOXYPEPTIDASE/ENDOPEPTIDASE AMPH"/>
    <property type="match status" value="1"/>
</dbReference>
<dbReference type="Gene3D" id="3.10.180.10">
    <property type="entry name" value="2,3-Dihydroxybiphenyl 1,2-Dioxygenase, domain 1"/>
    <property type="match status" value="1"/>
</dbReference>
<dbReference type="InterPro" id="IPR012338">
    <property type="entry name" value="Beta-lactam/transpept-like"/>
</dbReference>
<organism evidence="4 5">
    <name type="scientific">Planococcus wigleyi</name>
    <dbReference type="NCBI Taxonomy" id="2762216"/>
    <lineage>
        <taxon>Bacteria</taxon>
        <taxon>Bacillati</taxon>
        <taxon>Bacillota</taxon>
        <taxon>Bacilli</taxon>
        <taxon>Bacillales</taxon>
        <taxon>Caryophanaceae</taxon>
        <taxon>Planococcus</taxon>
    </lineage>
</organism>
<dbReference type="Proteomes" id="UP000658980">
    <property type="component" value="Unassembled WGS sequence"/>
</dbReference>
<comment type="subcellular location">
    <subcellularLocation>
        <location evidence="1">Membrane</location>
    </subcellularLocation>
</comment>
<evidence type="ECO:0000259" key="3">
    <source>
        <dbReference type="PROSITE" id="PS51819"/>
    </source>
</evidence>
<accession>A0ABR8WEU0</accession>
<dbReference type="Gene3D" id="3.40.710.10">
    <property type="entry name" value="DD-peptidase/beta-lactamase superfamily"/>
    <property type="match status" value="1"/>
</dbReference>
<dbReference type="Pfam" id="PF00144">
    <property type="entry name" value="Beta-lactamase"/>
    <property type="match status" value="1"/>
</dbReference>
<gene>
    <name evidence="4" type="ORF">H9630_10585</name>
</gene>
<sequence>MFKKVTLYTNQLEDMKGFYEYQLGFRIVEEDETSFTLSIGESQLVFRESERAAVYHFALNIPGNQFTLAKWWAGERVTLNRQEGMDEVFYANFDADAFYFQDPAGNVVEFIARRSVDRMGNFTVDSLLDISEVSITTPDVEEVGEAIESMDIPVRGNKGIDPKSLNFLGSGHTYIILVAPKRTWYFSKQKSETHPLSIELSDGRQIDITEEGRFGQQKPVNPIMDKMDEIDFSGVAYLQKGETWTAARGFANRADERPNAIDTRFGIASGSKLFTAVAVCQLVEEGKLNFSDRLSELLPQTFPNFNVTIHQLLTHTSGIPDYFDEQVMDDFEDLWKQQPMYLMQMASDFIPLFKDQPMMFQPGERFHYNNAGFIALGLIVEQLTGSEFTDVVQERIFGPANMLNSGYFRLDRLPGQTAFGYIEEEGAWRSNHYAIPIRGGADGGAYVTAGDMANFWYALMEGHLVGKDMVKAMLEIRASGEDGDYGYGMWIQRKAEGVLKYHVMGYDPGASFHSAYYPADGSILTVLSNKSAGAYDIVETIQELRIEKE</sequence>
<dbReference type="Pfam" id="PF18711">
    <property type="entry name" value="TxDE"/>
    <property type="match status" value="1"/>
</dbReference>
<dbReference type="InterPro" id="IPR040553">
    <property type="entry name" value="TxDE"/>
</dbReference>
<evidence type="ECO:0000256" key="1">
    <source>
        <dbReference type="ARBA" id="ARBA00004370"/>
    </source>
</evidence>
<protein>
    <submittedName>
        <fullName evidence="4">Serine hydrolase</fullName>
    </submittedName>
</protein>
<dbReference type="PANTHER" id="PTHR46825:SF11">
    <property type="entry name" value="PENICILLIN-BINDING PROTEIN 4"/>
    <property type="match status" value="1"/>
</dbReference>